<keyword evidence="7 19" id="KW-0812">Transmembrane</keyword>
<evidence type="ECO:0000256" key="9">
    <source>
        <dbReference type="ARBA" id="ARBA00022737"/>
    </source>
</evidence>
<dbReference type="PROSITE" id="PS50011">
    <property type="entry name" value="PROTEIN_KINASE_DOM"/>
    <property type="match status" value="2"/>
</dbReference>
<dbReference type="PROSITE" id="PS51450">
    <property type="entry name" value="LRR"/>
    <property type="match status" value="2"/>
</dbReference>
<evidence type="ECO:0000256" key="3">
    <source>
        <dbReference type="ARBA" id="ARBA00012513"/>
    </source>
</evidence>
<dbReference type="InterPro" id="IPR000719">
    <property type="entry name" value="Prot_kinase_dom"/>
</dbReference>
<keyword evidence="16" id="KW-0325">Glycoprotein</keyword>
<keyword evidence="4" id="KW-0723">Serine/threonine-protein kinase</keyword>
<keyword evidence="14 19" id="KW-0472">Membrane</keyword>
<evidence type="ECO:0000256" key="19">
    <source>
        <dbReference type="SAM" id="Phobius"/>
    </source>
</evidence>
<feature type="domain" description="Protein kinase" evidence="21">
    <location>
        <begin position="1522"/>
        <end position="1796"/>
    </location>
</feature>
<evidence type="ECO:0000256" key="16">
    <source>
        <dbReference type="ARBA" id="ARBA00023180"/>
    </source>
</evidence>
<feature type="chain" id="PRO_5004350760" description="non-specific serine/threonine protein kinase" evidence="20">
    <location>
        <begin position="24"/>
        <end position="1844"/>
    </location>
</feature>
<dbReference type="FunFam" id="1.10.510.10:FF:000453">
    <property type="entry name" value="LRR receptor-like serine/threonine-protein kinase HSL2"/>
    <property type="match status" value="2"/>
</dbReference>
<evidence type="ECO:0000313" key="22">
    <source>
        <dbReference type="EMBL" id="EOA12454.1"/>
    </source>
</evidence>
<sequence>MSSRTGIFKLLLLLLFHVCFVSAFTDGSDFTVLETLKGEWKTLSEKWKGSDPCGAEWVGISCNNNRVVNISLGNLNLQGKLHEDISNLFELQILDLTSNPNLTGQLPLNIGNLKKLTILNLMGCNFTGQIPDSIGSLEQLKTLSLNLNNFTGDIPPSIGRLSKLYWFDIADNKIEGGLPVSDGKSSPGLDMLHAVGHFHFGNNLLSGEIPERLFNSNMTSLKHVLFDNNKFSGKIPDNLSLLKSLEVLRLDRNRLSGDIPSSLNNLTNLAELHLADNKFTGSLPNLANLTNLYTLDVSNNPLTVSPIPSWIASLRSLSTLRMERIQLDGPIPTSLFNPFQLQTVNLKHNLINATIDLGTNFSKQLDFVDLRDNKIIGYKEAANSRIEVMLADNRVCEDVANRLNRYCNAVQPSSSFSTVTNCRSPCGQDKEPTSACRCVYPLKGVFTLRSPSFSGFSNTSYFNAFQLSLTAFFKNGNYPVDSVAMRDIREDKNNYNLLINLLFFPLREERFNQQDMKTIISAFSTQSYKPPERFGPYIFVADWYPEFSGGSKSVHMGIIIGAVVGAAVLLLLLTIAGIYALRQRRRAERATDQINPFAKWDAGKNNTDAPQLMGAKAFTFEELSKYTDKFSEANDVGGGGYGQVYKGVLPSGQLVAIKRAQQGSMQGGLEFKTEIELLSRVHHKNVVRLLGFCFDQSEQMLVYEYIPNGSLRDGLSGKNGITLDWTRRLKIALGSGKGLAYLHELADPPIIHRDVKSNNILLDENLTAKVADFGLSKLVGDPEKAHVTTQVKGTMGYLDPEYYMTNQLTEKSDVYGFGVVMLELLTGKSPIDRGSYVVKEVKKKMDKTRALYDLQELLDTTIIANSGNIKGFEKYVDVALRCVEAEGVDRPSMSEVVQEIESILRLAGLNPNAESATFDEASAAALQALKSEWTKFPKNWEGSDPCGTNWVGITCTNDRIISISLGNLDLEGKLSADIAALSELQILDLTSNPKLTGPLPSNIGNLKKLNALNLMGCGFSGQIPESIGSLEQLTTLSLNSNKFIGTIPASIGRLSKLFWFDIADNQIEGKLPVSNGTSSPGLDMLLQAGHFHFGNNKLSGDIPEKLFSSNMTLLHVLFDGNQLTGKIPESLSLVKTLTVLRLDRNKLIGDIPSSLNNLTSLMELYLANNRFTGSLPNLTSLTNLYTLDVSNNQLQFYLIPSWISSLSSLSTLRMEAIQLEGPIPVSLFSPTQLQTVVLKRNQINSTLDFGTSYSNQLEFVDLQYNYITDYKPSSNKRIQVMLADNPICQDAANRLSEYCNAVQHKTTFSAPKINCPRCGQGKEPSPACNCMYPVTGILTFRSPSFSGYTNDTNFNTLQRELESFFKNPSYQVDFVAIRNIRENPTNHHLLIEVLVFPSNKDTFDETGMNSVISAFSTHTYKQPPIFGPYIFIADQYSPFSGGSKSANTGIIIGAAVGAAVLLLLLTIAGIYALRQRNRADRATGRNNPFAKWNKTKSSIDAPRLMGAKAFTFEELKKCTENFSKANDVGGGGYGQVYKGVLPSGQVIAIKRAQKGSSQGELEFKTEIELLSRVHHKNVVKLLGFCFDRTEQMLVYEYIPNGSLTDSLSGKSGIRLDWTRRLRIALGSGKGLAYLHELADPPIIHRDIKSNNILLDETLTAKVADFGLSKLVGDPEKVHVTTQVKGTLGYLDPEYYMTNQLTEKSDVYGFGVVMLELLTGKSPIERGKYVVREVKMKMNTSSDLYDLQELLDETIISTSGNLKGFEKYVDLALRCVEEEGLKRPTMGEVVKEIENIMHLAGVNPNIDSAASSRTYEDSSKGSGNPYGNDSFAYSADFPTSKLEPQ</sequence>
<accession>R0G7I1</accession>
<reference evidence="23" key="1">
    <citation type="journal article" date="2013" name="Nat. Genet.">
        <title>The Capsella rubella genome and the genomic consequences of rapid mating system evolution.</title>
        <authorList>
            <person name="Slotte T."/>
            <person name="Hazzouri K.M."/>
            <person name="Agren J.A."/>
            <person name="Koenig D."/>
            <person name="Maumus F."/>
            <person name="Guo Y.L."/>
            <person name="Steige K."/>
            <person name="Platts A.E."/>
            <person name="Escobar J.S."/>
            <person name="Newman L.K."/>
            <person name="Wang W."/>
            <person name="Mandakova T."/>
            <person name="Vello E."/>
            <person name="Smith L.M."/>
            <person name="Henz S.R."/>
            <person name="Steffen J."/>
            <person name="Takuno S."/>
            <person name="Brandvain Y."/>
            <person name="Coop G."/>
            <person name="Andolfatto P."/>
            <person name="Hu T.T."/>
            <person name="Blanchette M."/>
            <person name="Clark R.M."/>
            <person name="Quesneville H."/>
            <person name="Nordborg M."/>
            <person name="Gaut B.S."/>
            <person name="Lysak M.A."/>
            <person name="Jenkins J."/>
            <person name="Grimwood J."/>
            <person name="Chapman J."/>
            <person name="Prochnik S."/>
            <person name="Shu S."/>
            <person name="Rokhsar D."/>
            <person name="Schmutz J."/>
            <person name="Weigel D."/>
            <person name="Wright S.I."/>
        </authorList>
    </citation>
    <scope>NUCLEOTIDE SEQUENCE [LARGE SCALE GENOMIC DNA]</scope>
    <source>
        <strain evidence="23">cv. Monte Gargano</strain>
    </source>
</reference>
<dbReference type="InterPro" id="IPR008271">
    <property type="entry name" value="Ser/Thr_kinase_AS"/>
</dbReference>
<dbReference type="Gene3D" id="3.80.10.10">
    <property type="entry name" value="Ribonuclease Inhibitor"/>
    <property type="match status" value="4"/>
</dbReference>
<proteinExistence type="inferred from homology"/>
<feature type="signal peptide" evidence="20">
    <location>
        <begin position="1"/>
        <end position="23"/>
    </location>
</feature>
<keyword evidence="9" id="KW-0677">Repeat</keyword>
<dbReference type="CDD" id="cd14066">
    <property type="entry name" value="STKc_IRAK"/>
    <property type="match status" value="2"/>
</dbReference>
<evidence type="ECO:0000256" key="8">
    <source>
        <dbReference type="ARBA" id="ARBA00022729"/>
    </source>
</evidence>
<evidence type="ECO:0000256" key="12">
    <source>
        <dbReference type="ARBA" id="ARBA00022840"/>
    </source>
</evidence>
<evidence type="ECO:0000256" key="15">
    <source>
        <dbReference type="ARBA" id="ARBA00023170"/>
    </source>
</evidence>
<dbReference type="Pfam" id="PF08263">
    <property type="entry name" value="LRRNT_2"/>
    <property type="match status" value="2"/>
</dbReference>
<dbReference type="PANTHER" id="PTHR45974:SF266">
    <property type="entry name" value="LEUCINE-RICH REPEAT RECEPTOR PROTEIN KINASE HPCA1"/>
    <property type="match status" value="1"/>
</dbReference>
<evidence type="ECO:0000256" key="14">
    <source>
        <dbReference type="ARBA" id="ARBA00023136"/>
    </source>
</evidence>
<feature type="transmembrane region" description="Helical" evidence="19">
    <location>
        <begin position="556"/>
        <end position="581"/>
    </location>
</feature>
<dbReference type="PANTHER" id="PTHR45974">
    <property type="entry name" value="RECEPTOR-LIKE PROTEIN 55"/>
    <property type="match status" value="1"/>
</dbReference>
<dbReference type="eggNOG" id="ENOG502QQH6">
    <property type="taxonomic scope" value="Eukaryota"/>
</dbReference>
<feature type="region of interest" description="Disordered" evidence="18">
    <location>
        <begin position="1809"/>
        <end position="1844"/>
    </location>
</feature>
<dbReference type="PROSITE" id="PS00107">
    <property type="entry name" value="PROTEIN_KINASE_ATP"/>
    <property type="match status" value="2"/>
</dbReference>
<evidence type="ECO:0000256" key="10">
    <source>
        <dbReference type="ARBA" id="ARBA00022741"/>
    </source>
</evidence>
<dbReference type="GO" id="GO:0004674">
    <property type="term" value="F:protein serine/threonine kinase activity"/>
    <property type="evidence" value="ECO:0007669"/>
    <property type="project" value="UniProtKB-KW"/>
</dbReference>
<dbReference type="GO" id="GO:0005524">
    <property type="term" value="F:ATP binding"/>
    <property type="evidence" value="ECO:0007669"/>
    <property type="project" value="UniProtKB-UniRule"/>
</dbReference>
<evidence type="ECO:0000256" key="1">
    <source>
        <dbReference type="ARBA" id="ARBA00004479"/>
    </source>
</evidence>
<protein>
    <recommendedName>
        <fullName evidence="3">non-specific serine/threonine protein kinase</fullName>
        <ecNumber evidence="3">2.7.11.1</ecNumber>
    </recommendedName>
</protein>
<comment type="subcellular location">
    <subcellularLocation>
        <location evidence="1">Membrane</location>
        <topology evidence="1">Single-pass type I membrane protein</topology>
    </subcellularLocation>
</comment>
<keyword evidence="5" id="KW-0433">Leucine-rich repeat</keyword>
<evidence type="ECO:0000256" key="2">
    <source>
        <dbReference type="ARBA" id="ARBA00008684"/>
    </source>
</evidence>
<keyword evidence="10 17" id="KW-0547">Nucleotide-binding</keyword>
<dbReference type="Pfam" id="PF00560">
    <property type="entry name" value="LRR_1"/>
    <property type="match status" value="6"/>
</dbReference>
<keyword evidence="12 17" id="KW-0067">ATP-binding</keyword>
<dbReference type="SMART" id="SM00220">
    <property type="entry name" value="S_TKc"/>
    <property type="match status" value="2"/>
</dbReference>
<evidence type="ECO:0000256" key="5">
    <source>
        <dbReference type="ARBA" id="ARBA00022614"/>
    </source>
</evidence>
<dbReference type="SMART" id="SM00369">
    <property type="entry name" value="LRR_TYP"/>
    <property type="match status" value="8"/>
</dbReference>
<dbReference type="Pfam" id="PF07714">
    <property type="entry name" value="PK_Tyr_Ser-Thr"/>
    <property type="match status" value="1"/>
</dbReference>
<dbReference type="EC" id="2.7.11.1" evidence="3"/>
<feature type="domain" description="Protein kinase" evidence="21">
    <location>
        <begin position="630"/>
        <end position="904"/>
    </location>
</feature>
<keyword evidence="8 20" id="KW-0732">Signal</keyword>
<evidence type="ECO:0000256" key="13">
    <source>
        <dbReference type="ARBA" id="ARBA00022989"/>
    </source>
</evidence>
<dbReference type="Gene3D" id="1.10.510.10">
    <property type="entry name" value="Transferase(Phosphotransferase) domain 1"/>
    <property type="match status" value="2"/>
</dbReference>
<dbReference type="InterPro" id="IPR003591">
    <property type="entry name" value="Leu-rich_rpt_typical-subtyp"/>
</dbReference>
<keyword evidence="13 19" id="KW-1133">Transmembrane helix</keyword>
<dbReference type="Pfam" id="PF00069">
    <property type="entry name" value="Pkinase"/>
    <property type="match status" value="1"/>
</dbReference>
<dbReference type="InterPro" id="IPR032675">
    <property type="entry name" value="LRR_dom_sf"/>
</dbReference>
<evidence type="ECO:0000256" key="18">
    <source>
        <dbReference type="SAM" id="MobiDB-lite"/>
    </source>
</evidence>
<dbReference type="Gene3D" id="3.30.200.20">
    <property type="entry name" value="Phosphorylase Kinase, domain 1"/>
    <property type="match status" value="2"/>
</dbReference>
<feature type="transmembrane region" description="Helical" evidence="19">
    <location>
        <begin position="1450"/>
        <end position="1473"/>
    </location>
</feature>
<evidence type="ECO:0000256" key="11">
    <source>
        <dbReference type="ARBA" id="ARBA00022777"/>
    </source>
</evidence>
<name>R0G7I1_9BRAS</name>
<evidence type="ECO:0000256" key="6">
    <source>
        <dbReference type="ARBA" id="ARBA00022679"/>
    </source>
</evidence>
<dbReference type="EMBL" id="KB870812">
    <property type="protein sequence ID" value="EOA12454.1"/>
    <property type="molecule type" value="Genomic_DNA"/>
</dbReference>
<keyword evidence="23" id="KW-1185">Reference proteome</keyword>
<dbReference type="FunFam" id="3.80.10.10:FF:000363">
    <property type="entry name" value="Leucine-rich repeat family protein"/>
    <property type="match status" value="2"/>
</dbReference>
<dbReference type="InterPro" id="IPR017441">
    <property type="entry name" value="Protein_kinase_ATP_BS"/>
</dbReference>
<keyword evidence="11" id="KW-0418">Kinase</keyword>
<dbReference type="SUPFAM" id="SSF52058">
    <property type="entry name" value="L domain-like"/>
    <property type="match status" value="2"/>
</dbReference>
<keyword evidence="15" id="KW-0675">Receptor</keyword>
<feature type="binding site" evidence="17">
    <location>
        <position position="658"/>
    </location>
    <ligand>
        <name>ATP</name>
        <dbReference type="ChEBI" id="CHEBI:30616"/>
    </ligand>
</feature>
<keyword evidence="6" id="KW-0808">Transferase</keyword>
<dbReference type="SUPFAM" id="SSF56112">
    <property type="entry name" value="Protein kinase-like (PK-like)"/>
    <property type="match status" value="2"/>
</dbReference>
<dbReference type="InterPro" id="IPR001245">
    <property type="entry name" value="Ser-Thr/Tyr_kinase_cat_dom"/>
</dbReference>
<dbReference type="InterPro" id="IPR011009">
    <property type="entry name" value="Kinase-like_dom_sf"/>
</dbReference>
<dbReference type="InterPro" id="IPR013210">
    <property type="entry name" value="LRR_N_plant-typ"/>
</dbReference>
<dbReference type="FunFam" id="3.30.200.20:FF:000328">
    <property type="entry name" value="Leucine-rich repeat protein kinase family protein"/>
    <property type="match status" value="2"/>
</dbReference>
<evidence type="ECO:0000256" key="20">
    <source>
        <dbReference type="SAM" id="SignalP"/>
    </source>
</evidence>
<evidence type="ECO:0000256" key="7">
    <source>
        <dbReference type="ARBA" id="ARBA00022692"/>
    </source>
</evidence>
<organism evidence="22 23">
    <name type="scientific">Capsella rubella</name>
    <dbReference type="NCBI Taxonomy" id="81985"/>
    <lineage>
        <taxon>Eukaryota</taxon>
        <taxon>Viridiplantae</taxon>
        <taxon>Streptophyta</taxon>
        <taxon>Embryophyta</taxon>
        <taxon>Tracheophyta</taxon>
        <taxon>Spermatophyta</taxon>
        <taxon>Magnoliopsida</taxon>
        <taxon>eudicotyledons</taxon>
        <taxon>Gunneridae</taxon>
        <taxon>Pentapetalae</taxon>
        <taxon>rosids</taxon>
        <taxon>malvids</taxon>
        <taxon>Brassicales</taxon>
        <taxon>Brassicaceae</taxon>
        <taxon>Camelineae</taxon>
        <taxon>Capsella</taxon>
    </lineage>
</organism>
<evidence type="ECO:0000256" key="4">
    <source>
        <dbReference type="ARBA" id="ARBA00022527"/>
    </source>
</evidence>
<feature type="binding site" evidence="17">
    <location>
        <position position="1550"/>
    </location>
    <ligand>
        <name>ATP</name>
        <dbReference type="ChEBI" id="CHEBI:30616"/>
    </ligand>
</feature>
<dbReference type="FunFam" id="3.80.10.10:FF:000542">
    <property type="entry name" value="Leucine-rich repeat protein kinase family protein"/>
    <property type="match status" value="2"/>
</dbReference>
<comment type="similarity">
    <text evidence="2">Belongs to the protein kinase superfamily. Ser/Thr protein kinase family.</text>
</comment>
<gene>
    <name evidence="22" type="ORF">CARUB_v10025735mg</name>
</gene>
<evidence type="ECO:0000256" key="17">
    <source>
        <dbReference type="PROSITE-ProRule" id="PRU10141"/>
    </source>
</evidence>
<dbReference type="Proteomes" id="UP000029121">
    <property type="component" value="Unassembled WGS sequence"/>
</dbReference>
<dbReference type="InterPro" id="IPR001611">
    <property type="entry name" value="Leu-rich_rpt"/>
</dbReference>
<evidence type="ECO:0000259" key="21">
    <source>
        <dbReference type="PROSITE" id="PS50011"/>
    </source>
</evidence>
<evidence type="ECO:0000313" key="23">
    <source>
        <dbReference type="Proteomes" id="UP000029121"/>
    </source>
</evidence>
<dbReference type="GO" id="GO:0016020">
    <property type="term" value="C:membrane"/>
    <property type="evidence" value="ECO:0007669"/>
    <property type="project" value="UniProtKB-SubCell"/>
</dbReference>
<dbReference type="PROSITE" id="PS00108">
    <property type="entry name" value="PROTEIN_KINASE_ST"/>
    <property type="match status" value="2"/>
</dbReference>